<dbReference type="EMBL" id="BAAARV010000024">
    <property type="protein sequence ID" value="GAA2344646.1"/>
    <property type="molecule type" value="Genomic_DNA"/>
</dbReference>
<dbReference type="Gene3D" id="3.40.50.2300">
    <property type="match status" value="2"/>
</dbReference>
<dbReference type="InterPro" id="IPR000843">
    <property type="entry name" value="HTH_LacI"/>
</dbReference>
<keyword evidence="6" id="KW-1185">Reference proteome</keyword>
<dbReference type="Proteomes" id="UP001501444">
    <property type="component" value="Unassembled WGS sequence"/>
</dbReference>
<dbReference type="PANTHER" id="PTHR30146:SF109">
    <property type="entry name" value="HTH-TYPE TRANSCRIPTIONAL REGULATOR GALS"/>
    <property type="match status" value="1"/>
</dbReference>
<dbReference type="SUPFAM" id="SSF53822">
    <property type="entry name" value="Periplasmic binding protein-like I"/>
    <property type="match status" value="1"/>
</dbReference>
<accession>A0ABN3G5E9</accession>
<dbReference type="RefSeq" id="WP_344612997.1">
    <property type="nucleotide sequence ID" value="NZ_BAAARV010000024.1"/>
</dbReference>
<evidence type="ECO:0000256" key="1">
    <source>
        <dbReference type="ARBA" id="ARBA00023015"/>
    </source>
</evidence>
<organism evidence="5 6">
    <name type="scientific">Dactylosporangium salmoneum</name>
    <dbReference type="NCBI Taxonomy" id="53361"/>
    <lineage>
        <taxon>Bacteria</taxon>
        <taxon>Bacillati</taxon>
        <taxon>Actinomycetota</taxon>
        <taxon>Actinomycetes</taxon>
        <taxon>Micromonosporales</taxon>
        <taxon>Micromonosporaceae</taxon>
        <taxon>Dactylosporangium</taxon>
    </lineage>
</organism>
<dbReference type="InterPro" id="IPR028082">
    <property type="entry name" value="Peripla_BP_I"/>
</dbReference>
<proteinExistence type="predicted"/>
<reference evidence="5 6" key="1">
    <citation type="journal article" date="2019" name="Int. J. Syst. Evol. Microbiol.">
        <title>The Global Catalogue of Microorganisms (GCM) 10K type strain sequencing project: providing services to taxonomists for standard genome sequencing and annotation.</title>
        <authorList>
            <consortium name="The Broad Institute Genomics Platform"/>
            <consortium name="The Broad Institute Genome Sequencing Center for Infectious Disease"/>
            <person name="Wu L."/>
            <person name="Ma J."/>
        </authorList>
    </citation>
    <scope>NUCLEOTIDE SEQUENCE [LARGE SCALE GENOMIC DNA]</scope>
    <source>
        <strain evidence="5 6">JCM 3272</strain>
    </source>
</reference>
<dbReference type="SMART" id="SM00354">
    <property type="entry name" value="HTH_LACI"/>
    <property type="match status" value="1"/>
</dbReference>
<evidence type="ECO:0000313" key="6">
    <source>
        <dbReference type="Proteomes" id="UP001501444"/>
    </source>
</evidence>
<feature type="domain" description="HTH lacI-type" evidence="4">
    <location>
        <begin position="8"/>
        <end position="62"/>
    </location>
</feature>
<name>A0ABN3G5E9_9ACTN</name>
<evidence type="ECO:0000256" key="2">
    <source>
        <dbReference type="ARBA" id="ARBA00023125"/>
    </source>
</evidence>
<evidence type="ECO:0000256" key="3">
    <source>
        <dbReference type="ARBA" id="ARBA00023163"/>
    </source>
</evidence>
<keyword evidence="1" id="KW-0805">Transcription regulation</keyword>
<evidence type="ECO:0000313" key="5">
    <source>
        <dbReference type="EMBL" id="GAA2344646.1"/>
    </source>
</evidence>
<dbReference type="InterPro" id="IPR046335">
    <property type="entry name" value="LacI/GalR-like_sensor"/>
</dbReference>
<comment type="caution">
    <text evidence="5">The sequence shown here is derived from an EMBL/GenBank/DDBJ whole genome shotgun (WGS) entry which is preliminary data.</text>
</comment>
<dbReference type="InterPro" id="IPR010982">
    <property type="entry name" value="Lambda_DNA-bd_dom_sf"/>
</dbReference>
<keyword evidence="2 5" id="KW-0238">DNA-binding</keyword>
<dbReference type="PROSITE" id="PS50932">
    <property type="entry name" value="HTH_LACI_2"/>
    <property type="match status" value="1"/>
</dbReference>
<sequence>MPVNDQPVTLADVAAVAKVSAQTVSNVLRRPERVLPKTRRKVEAAIEQLGYHPNYAARALRASASHVIGLRIEPTSTEVVGSIHDRFLHALAEAGRPSGYHIQLFTADDAAAEAETARTLIRAGAADGVVLYDVRAQDPRPGLLLAGRVPFVSFGRTVSGTGEYSWVDVDDETGISDAVDHLVERGHRRIGYIGWPEDFSVGVRRARGWRDAMTRHGLPTDLDARAEDTMPAGSQAAGRLLDDPHPPTAIVAATDTIAVGIHHEATTRGLRPGADLAIVGFDDTPTALAFGLTSIGQPVTEAARAIMELLVDTVAKPDRHAVHGRLLAPRLVVRASSRSARP</sequence>
<dbReference type="PANTHER" id="PTHR30146">
    <property type="entry name" value="LACI-RELATED TRANSCRIPTIONAL REPRESSOR"/>
    <property type="match status" value="1"/>
</dbReference>
<evidence type="ECO:0000259" key="4">
    <source>
        <dbReference type="PROSITE" id="PS50932"/>
    </source>
</evidence>
<dbReference type="Gene3D" id="1.10.260.40">
    <property type="entry name" value="lambda repressor-like DNA-binding domains"/>
    <property type="match status" value="1"/>
</dbReference>
<gene>
    <name evidence="5" type="ORF">GCM10010170_030290</name>
</gene>
<dbReference type="CDD" id="cd01392">
    <property type="entry name" value="HTH_LacI"/>
    <property type="match status" value="1"/>
</dbReference>
<keyword evidence="3" id="KW-0804">Transcription</keyword>
<dbReference type="Pfam" id="PF13377">
    <property type="entry name" value="Peripla_BP_3"/>
    <property type="match status" value="1"/>
</dbReference>
<dbReference type="SUPFAM" id="SSF47413">
    <property type="entry name" value="lambda repressor-like DNA-binding domains"/>
    <property type="match status" value="1"/>
</dbReference>
<dbReference type="Pfam" id="PF00356">
    <property type="entry name" value="LacI"/>
    <property type="match status" value="1"/>
</dbReference>
<dbReference type="GO" id="GO:0003677">
    <property type="term" value="F:DNA binding"/>
    <property type="evidence" value="ECO:0007669"/>
    <property type="project" value="UniProtKB-KW"/>
</dbReference>
<dbReference type="PROSITE" id="PS00356">
    <property type="entry name" value="HTH_LACI_1"/>
    <property type="match status" value="1"/>
</dbReference>
<protein>
    <submittedName>
        <fullName evidence="5">LacI family DNA-binding transcriptional regulator</fullName>
    </submittedName>
</protein>